<keyword evidence="1" id="KW-0812">Transmembrane</keyword>
<comment type="caution">
    <text evidence="2">The sequence shown here is derived from an EMBL/GenBank/DDBJ whole genome shotgun (WGS) entry which is preliminary data.</text>
</comment>
<reference evidence="2" key="1">
    <citation type="journal article" date="2020" name="Cell">
        <title>Large-Scale Comparative Analyses of Tick Genomes Elucidate Their Genetic Diversity and Vector Capacities.</title>
        <authorList>
            <consortium name="Tick Genome and Microbiome Consortium (TIGMIC)"/>
            <person name="Jia N."/>
            <person name="Wang J."/>
            <person name="Shi W."/>
            <person name="Du L."/>
            <person name="Sun Y."/>
            <person name="Zhan W."/>
            <person name="Jiang J.F."/>
            <person name="Wang Q."/>
            <person name="Zhang B."/>
            <person name="Ji P."/>
            <person name="Bell-Sakyi L."/>
            <person name="Cui X.M."/>
            <person name="Yuan T.T."/>
            <person name="Jiang B.G."/>
            <person name="Yang W.F."/>
            <person name="Lam T.T."/>
            <person name="Chang Q.C."/>
            <person name="Ding S.J."/>
            <person name="Wang X.J."/>
            <person name="Zhu J.G."/>
            <person name="Ruan X.D."/>
            <person name="Zhao L."/>
            <person name="Wei J.T."/>
            <person name="Ye R.Z."/>
            <person name="Que T.C."/>
            <person name="Du C.H."/>
            <person name="Zhou Y.H."/>
            <person name="Cheng J.X."/>
            <person name="Dai P.F."/>
            <person name="Guo W.B."/>
            <person name="Han X.H."/>
            <person name="Huang E.J."/>
            <person name="Li L.F."/>
            <person name="Wei W."/>
            <person name="Gao Y.C."/>
            <person name="Liu J.Z."/>
            <person name="Shao H.Z."/>
            <person name="Wang X."/>
            <person name="Wang C.C."/>
            <person name="Yang T.C."/>
            <person name="Huo Q.B."/>
            <person name="Li W."/>
            <person name="Chen H.Y."/>
            <person name="Chen S.E."/>
            <person name="Zhou L.G."/>
            <person name="Ni X.B."/>
            <person name="Tian J.H."/>
            <person name="Sheng Y."/>
            <person name="Liu T."/>
            <person name="Pan Y.S."/>
            <person name="Xia L.Y."/>
            <person name="Li J."/>
            <person name="Zhao F."/>
            <person name="Cao W.C."/>
        </authorList>
    </citation>
    <scope>NUCLEOTIDE SEQUENCE</scope>
    <source>
        <strain evidence="2">Rmic-2018</strain>
    </source>
</reference>
<dbReference type="AlphaFoldDB" id="A0A9J6CTX4"/>
<dbReference type="Proteomes" id="UP000821866">
    <property type="component" value="Unassembled WGS sequence"/>
</dbReference>
<feature type="transmembrane region" description="Helical" evidence="1">
    <location>
        <begin position="172"/>
        <end position="189"/>
    </location>
</feature>
<keyword evidence="3" id="KW-1185">Reference proteome</keyword>
<proteinExistence type="predicted"/>
<reference evidence="2" key="2">
    <citation type="submission" date="2021-09" db="EMBL/GenBank/DDBJ databases">
        <authorList>
            <person name="Jia N."/>
            <person name="Wang J."/>
            <person name="Shi W."/>
            <person name="Du L."/>
            <person name="Sun Y."/>
            <person name="Zhan W."/>
            <person name="Jiang J."/>
            <person name="Wang Q."/>
            <person name="Zhang B."/>
            <person name="Ji P."/>
            <person name="Sakyi L.B."/>
            <person name="Cui X."/>
            <person name="Yuan T."/>
            <person name="Jiang B."/>
            <person name="Yang W."/>
            <person name="Lam T.T.-Y."/>
            <person name="Chang Q."/>
            <person name="Ding S."/>
            <person name="Wang X."/>
            <person name="Zhu J."/>
            <person name="Ruan X."/>
            <person name="Zhao L."/>
            <person name="Wei J."/>
            <person name="Que T."/>
            <person name="Du C."/>
            <person name="Cheng J."/>
            <person name="Dai P."/>
            <person name="Han X."/>
            <person name="Huang E."/>
            <person name="Gao Y."/>
            <person name="Liu J."/>
            <person name="Shao H."/>
            <person name="Ye R."/>
            <person name="Li L."/>
            <person name="Wei W."/>
            <person name="Wang X."/>
            <person name="Wang C."/>
            <person name="Huo Q."/>
            <person name="Li W."/>
            <person name="Guo W."/>
            <person name="Chen H."/>
            <person name="Chen S."/>
            <person name="Zhou L."/>
            <person name="Zhou L."/>
            <person name="Ni X."/>
            <person name="Tian J."/>
            <person name="Zhou Y."/>
            <person name="Sheng Y."/>
            <person name="Liu T."/>
            <person name="Pan Y."/>
            <person name="Xia L."/>
            <person name="Li J."/>
            <person name="Zhao F."/>
            <person name="Cao W."/>
        </authorList>
    </citation>
    <scope>NUCLEOTIDE SEQUENCE</scope>
    <source>
        <strain evidence="2">Rmic-2018</strain>
        <tissue evidence="2">Larvae</tissue>
    </source>
</reference>
<sequence length="233" mass="26307">MAKFTVFTPVVGHSDPFELFEPALDILVLFPTENFWNARTFKSHLRKKSGLRWQDNAKAPFLAAAQEESDLTRVKASWCWEQYNRTQPWSITMSPRKVSPTLSFKEFANHLSSNLDAFHCKDFTLPFKSLTTGCWCWQIVMMLLVCATFKLHNKGDKVTFWSTKTTMLSGKNRKLLVATAVALPLLYIVDTWTVVTWSFGVTTVIGFVRASLCAGPGASPEDHGRLNSMPFAS</sequence>
<dbReference type="EMBL" id="JABSTU010006887">
    <property type="protein sequence ID" value="KAH7931615.1"/>
    <property type="molecule type" value="Genomic_DNA"/>
</dbReference>
<protein>
    <submittedName>
        <fullName evidence="2">Uncharacterized protein</fullName>
    </submittedName>
</protein>
<accession>A0A9J6CTX4</accession>
<name>A0A9J6CTX4_RHIMP</name>
<evidence type="ECO:0000256" key="1">
    <source>
        <dbReference type="SAM" id="Phobius"/>
    </source>
</evidence>
<organism evidence="2 3">
    <name type="scientific">Rhipicephalus microplus</name>
    <name type="common">Cattle tick</name>
    <name type="synonym">Boophilus microplus</name>
    <dbReference type="NCBI Taxonomy" id="6941"/>
    <lineage>
        <taxon>Eukaryota</taxon>
        <taxon>Metazoa</taxon>
        <taxon>Ecdysozoa</taxon>
        <taxon>Arthropoda</taxon>
        <taxon>Chelicerata</taxon>
        <taxon>Arachnida</taxon>
        <taxon>Acari</taxon>
        <taxon>Parasitiformes</taxon>
        <taxon>Ixodida</taxon>
        <taxon>Ixodoidea</taxon>
        <taxon>Ixodidae</taxon>
        <taxon>Rhipicephalinae</taxon>
        <taxon>Rhipicephalus</taxon>
        <taxon>Boophilus</taxon>
    </lineage>
</organism>
<keyword evidence="1" id="KW-1133">Transmembrane helix</keyword>
<evidence type="ECO:0000313" key="3">
    <source>
        <dbReference type="Proteomes" id="UP000821866"/>
    </source>
</evidence>
<evidence type="ECO:0000313" key="2">
    <source>
        <dbReference type="EMBL" id="KAH7931615.1"/>
    </source>
</evidence>
<keyword evidence="1" id="KW-0472">Membrane</keyword>
<gene>
    <name evidence="2" type="ORF">HPB51_029783</name>
</gene>